<comment type="caution">
    <text evidence="6">The sequence shown here is derived from an EMBL/GenBank/DDBJ whole genome shotgun (WGS) entry which is preliminary data.</text>
</comment>
<organism evidence="6 7">
    <name type="scientific">Schizothecium vesticola</name>
    <dbReference type="NCBI Taxonomy" id="314040"/>
    <lineage>
        <taxon>Eukaryota</taxon>
        <taxon>Fungi</taxon>
        <taxon>Dikarya</taxon>
        <taxon>Ascomycota</taxon>
        <taxon>Pezizomycotina</taxon>
        <taxon>Sordariomycetes</taxon>
        <taxon>Sordariomycetidae</taxon>
        <taxon>Sordariales</taxon>
        <taxon>Schizotheciaceae</taxon>
        <taxon>Schizothecium</taxon>
    </lineage>
</organism>
<evidence type="ECO:0000313" key="6">
    <source>
        <dbReference type="EMBL" id="KAK0749981.1"/>
    </source>
</evidence>
<keyword evidence="3 4" id="KW-0274">FAD</keyword>
<dbReference type="Pfam" id="PF00732">
    <property type="entry name" value="GMC_oxred_N"/>
    <property type="match status" value="1"/>
</dbReference>
<dbReference type="Gene3D" id="3.30.560.10">
    <property type="entry name" value="Glucose Oxidase, domain 3"/>
    <property type="match status" value="1"/>
</dbReference>
<protein>
    <submittedName>
        <fullName evidence="6">Glucose dehydrogenase</fullName>
    </submittedName>
</protein>
<keyword evidence="4" id="KW-0285">Flavoprotein</keyword>
<feature type="active site" description="Proton acceptor" evidence="2">
    <location>
        <position position="547"/>
    </location>
</feature>
<comment type="cofactor">
    <cofactor evidence="3">
        <name>FAD</name>
        <dbReference type="ChEBI" id="CHEBI:57692"/>
    </cofactor>
</comment>
<evidence type="ECO:0000256" key="4">
    <source>
        <dbReference type="RuleBase" id="RU003968"/>
    </source>
</evidence>
<dbReference type="Gene3D" id="3.50.50.60">
    <property type="entry name" value="FAD/NAD(P)-binding domain"/>
    <property type="match status" value="1"/>
</dbReference>
<feature type="domain" description="Glucose-methanol-choline oxidoreductase N-terminal" evidence="5">
    <location>
        <begin position="83"/>
        <end position="106"/>
    </location>
</feature>
<dbReference type="InterPro" id="IPR012132">
    <property type="entry name" value="GMC_OxRdtase"/>
</dbReference>
<dbReference type="SUPFAM" id="SSF51905">
    <property type="entry name" value="FAD/NAD(P)-binding domain"/>
    <property type="match status" value="1"/>
</dbReference>
<gene>
    <name evidence="6" type="ORF">B0T18DRAFT_320854</name>
</gene>
<evidence type="ECO:0000259" key="5">
    <source>
        <dbReference type="PROSITE" id="PS00623"/>
    </source>
</evidence>
<dbReference type="GO" id="GO:0050660">
    <property type="term" value="F:flavin adenine dinucleotide binding"/>
    <property type="evidence" value="ECO:0007669"/>
    <property type="project" value="InterPro"/>
</dbReference>
<dbReference type="InterPro" id="IPR000172">
    <property type="entry name" value="GMC_OxRdtase_N"/>
</dbReference>
<dbReference type="SUPFAM" id="SSF54373">
    <property type="entry name" value="FAD-linked reductases, C-terminal domain"/>
    <property type="match status" value="1"/>
</dbReference>
<evidence type="ECO:0000256" key="2">
    <source>
        <dbReference type="PIRSR" id="PIRSR000137-1"/>
    </source>
</evidence>
<feature type="binding site" evidence="3">
    <location>
        <begin position="93"/>
        <end position="96"/>
    </location>
    <ligand>
        <name>FAD</name>
        <dbReference type="ChEBI" id="CHEBI:57692"/>
    </ligand>
</feature>
<proteinExistence type="inferred from homology"/>
<dbReference type="GO" id="GO:0016614">
    <property type="term" value="F:oxidoreductase activity, acting on CH-OH group of donors"/>
    <property type="evidence" value="ECO:0007669"/>
    <property type="project" value="InterPro"/>
</dbReference>
<dbReference type="PIRSF" id="PIRSF000137">
    <property type="entry name" value="Alcohol_oxidase"/>
    <property type="match status" value="1"/>
</dbReference>
<reference evidence="6" key="1">
    <citation type="submission" date="2023-06" db="EMBL/GenBank/DDBJ databases">
        <title>Genome-scale phylogeny and comparative genomics of the fungal order Sordariales.</title>
        <authorList>
            <consortium name="Lawrence Berkeley National Laboratory"/>
            <person name="Hensen N."/>
            <person name="Bonometti L."/>
            <person name="Westerberg I."/>
            <person name="Brannstrom I.O."/>
            <person name="Guillou S."/>
            <person name="Cros-Aarteil S."/>
            <person name="Calhoun S."/>
            <person name="Haridas S."/>
            <person name="Kuo A."/>
            <person name="Mondo S."/>
            <person name="Pangilinan J."/>
            <person name="Riley R."/>
            <person name="LaButti K."/>
            <person name="Andreopoulos B."/>
            <person name="Lipzen A."/>
            <person name="Chen C."/>
            <person name="Yanf M."/>
            <person name="Daum C."/>
            <person name="Ng V."/>
            <person name="Clum A."/>
            <person name="Steindorff A."/>
            <person name="Ohm R."/>
            <person name="Martin F."/>
            <person name="Silar P."/>
            <person name="Natvig D."/>
            <person name="Lalanne C."/>
            <person name="Gautier V."/>
            <person name="Ament-velasquez S.L."/>
            <person name="Kruys A."/>
            <person name="Hutchinson M.I."/>
            <person name="Powell A.J."/>
            <person name="Barry K."/>
            <person name="Miller A.N."/>
            <person name="Grigoriev I.V."/>
            <person name="Debuchy R."/>
            <person name="Gladieux P."/>
            <person name="Thoren M.H."/>
            <person name="Johannesson H."/>
        </authorList>
    </citation>
    <scope>NUCLEOTIDE SEQUENCE</scope>
    <source>
        <strain evidence="6">SMH3187-1</strain>
    </source>
</reference>
<evidence type="ECO:0000313" key="7">
    <source>
        <dbReference type="Proteomes" id="UP001172155"/>
    </source>
</evidence>
<dbReference type="AlphaFoldDB" id="A0AA40F2Q3"/>
<accession>A0AA40F2Q3</accession>
<dbReference type="PANTHER" id="PTHR11552:SF134">
    <property type="entry name" value="GLUCOSE-METHANOL-CHOLINE OXIDOREDUCTASE N-TERMINAL DOMAIN-CONTAINING PROTEIN"/>
    <property type="match status" value="1"/>
</dbReference>
<feature type="binding site" evidence="3">
    <location>
        <begin position="502"/>
        <end position="503"/>
    </location>
    <ligand>
        <name>FAD</name>
        <dbReference type="ChEBI" id="CHEBI:57692"/>
    </ligand>
</feature>
<dbReference type="InterPro" id="IPR007867">
    <property type="entry name" value="GMC_OxRtase_C"/>
</dbReference>
<feature type="binding site" evidence="3">
    <location>
        <position position="231"/>
    </location>
    <ligand>
        <name>FAD</name>
        <dbReference type="ChEBI" id="CHEBI:57692"/>
    </ligand>
</feature>
<evidence type="ECO:0000256" key="1">
    <source>
        <dbReference type="ARBA" id="ARBA00010790"/>
    </source>
</evidence>
<keyword evidence="7" id="KW-1185">Reference proteome</keyword>
<evidence type="ECO:0000256" key="3">
    <source>
        <dbReference type="PIRSR" id="PIRSR000137-2"/>
    </source>
</evidence>
<name>A0AA40F2Q3_9PEZI</name>
<dbReference type="InterPro" id="IPR036188">
    <property type="entry name" value="FAD/NAD-bd_sf"/>
</dbReference>
<sequence>MASEYDFIIVGSGPAGSAIAYRLGQSPKKPKVLLLEAGGPNDDRNLRVDGQRWLTFMNKDLNWGYQTVPQKDAADRPLDYSRGKGLGGSSAINFGVFTIGAEGDYEEWARVVGDEAFSWKQMQSRMKKLETFHRELPAGINASKYAAPRAEDHGSSGPLHVGYANEWESNLLPVIDVFEQAGYPLNLDHNSGNPIGMSVLVSSAHNGVRSTARDLLLQLPDNVVVKTNSTVRRLILDGTKVIGVETSTGARHLACKEVILSAGSLDNPRILMHSGIGPADQLTKHSIPIVLPAPAIGQNLRDHAFTPLVYKRTPASGSGRAQFYGTKNQPVMDAALEQWKRDGTGPWAKYACELAMGYFKLPGLVASPEFRALPAAEQAYLNRPTVPHYEIITHFPIHWFLPGFKDEDLDYAAFLVFLYNAQARGSVTLQSGDPEVPLRYDPAFLSTEFDRRMAVEALRDVLRFTQVPAWAKDTVGVIAAPPADATDEELLGYWAQTISSSWHMTGTVKMGAEGDGEAAVDVDFRLRGVEGVRVADMSVVPVLASGHTQAVAYVTGWTCADKIIKEYGLE</sequence>
<dbReference type="PANTHER" id="PTHR11552">
    <property type="entry name" value="GLUCOSE-METHANOL-CHOLINE GMC OXIDOREDUCTASE"/>
    <property type="match status" value="1"/>
</dbReference>
<dbReference type="PROSITE" id="PS00623">
    <property type="entry name" value="GMC_OXRED_1"/>
    <property type="match status" value="1"/>
</dbReference>
<dbReference type="EMBL" id="JAUKUD010000003">
    <property type="protein sequence ID" value="KAK0749981.1"/>
    <property type="molecule type" value="Genomic_DNA"/>
</dbReference>
<feature type="active site" description="Proton donor" evidence="2">
    <location>
        <position position="503"/>
    </location>
</feature>
<dbReference type="Pfam" id="PF05199">
    <property type="entry name" value="GMC_oxred_C"/>
    <property type="match status" value="1"/>
</dbReference>
<comment type="similarity">
    <text evidence="1 4">Belongs to the GMC oxidoreductase family.</text>
</comment>
<dbReference type="Proteomes" id="UP001172155">
    <property type="component" value="Unassembled WGS sequence"/>
</dbReference>